<keyword evidence="3" id="KW-1185">Reference proteome</keyword>
<evidence type="ECO:0000256" key="1">
    <source>
        <dbReference type="SAM" id="MobiDB-lite"/>
    </source>
</evidence>
<feature type="region of interest" description="Disordered" evidence="1">
    <location>
        <begin position="260"/>
        <end position="279"/>
    </location>
</feature>
<comment type="caution">
    <text evidence="2">The sequence shown here is derived from an EMBL/GenBank/DDBJ whole genome shotgun (WGS) entry which is preliminary data.</text>
</comment>
<accession>A0A2P6NUX4</accession>
<feature type="compositionally biased region" description="Basic and acidic residues" evidence="1">
    <location>
        <begin position="83"/>
        <end position="101"/>
    </location>
</feature>
<feature type="compositionally biased region" description="Low complexity" evidence="1">
    <location>
        <begin position="261"/>
        <end position="279"/>
    </location>
</feature>
<feature type="region of interest" description="Disordered" evidence="1">
    <location>
        <begin position="82"/>
        <end position="112"/>
    </location>
</feature>
<dbReference type="InParanoid" id="A0A2P6NUX4"/>
<dbReference type="EMBL" id="MDYQ01000018">
    <property type="protein sequence ID" value="PRP87720.1"/>
    <property type="molecule type" value="Genomic_DNA"/>
</dbReference>
<dbReference type="AlphaFoldDB" id="A0A2P6NUX4"/>
<feature type="region of interest" description="Disordered" evidence="1">
    <location>
        <begin position="124"/>
        <end position="171"/>
    </location>
</feature>
<proteinExistence type="predicted"/>
<organism evidence="2 3">
    <name type="scientific">Planoprotostelium fungivorum</name>
    <dbReference type="NCBI Taxonomy" id="1890364"/>
    <lineage>
        <taxon>Eukaryota</taxon>
        <taxon>Amoebozoa</taxon>
        <taxon>Evosea</taxon>
        <taxon>Variosea</taxon>
        <taxon>Cavosteliida</taxon>
        <taxon>Cavosteliaceae</taxon>
        <taxon>Planoprotostelium</taxon>
    </lineage>
</organism>
<protein>
    <submittedName>
        <fullName evidence="2">Uncharacterized protein</fullName>
    </submittedName>
</protein>
<gene>
    <name evidence="2" type="ORF">PROFUN_02420</name>
</gene>
<feature type="compositionally biased region" description="Basic and acidic residues" evidence="1">
    <location>
        <begin position="128"/>
        <end position="138"/>
    </location>
</feature>
<name>A0A2P6NUX4_9EUKA</name>
<sequence>MSSNKVIFRCPNINCLAYHTGLNTDLKEYNHPVGDSYGCSLECPLCSVALLLCDVCMDFFDGSEVKQNQAWVESIALPRHSTPLKDQHKNELLEETPDRHQTNKRRKMGHVGVIFDDHPLDDNLEMTHYSESDDKDVTFDNASPDGGKNESKSPSPMGAQRTPRREEERRGHEDILYLSPCIRCGSSNLFDRHLRRSLNLSPLWPLSWVHVRAIQRNIIGNVYNQKKHRLYETLSRDKPNSVKRTLFVNPMVYVTIDDDTSPISSSSSSSSGKIVSSSEESTDPLSINILREQIETLEQLSSYQADSEFISMISERRGGKYGFSHTHLIMLQSLYKGRKEDIFDMCSTFLSNIPMQWHNRTHQEQIVTLLRRSQSMKCDSTVEITTPEGAIQKVKTSNVLKNILSVKLKEFRHILAIINDELQALYRSMYKMRSITMERPSNTSNSLDKLRSDLDAYEKDIELRSKAGLWLMLARTVAAFIK</sequence>
<reference evidence="2 3" key="1">
    <citation type="journal article" date="2018" name="Genome Biol. Evol.">
        <title>Multiple Roots of Fruiting Body Formation in Amoebozoa.</title>
        <authorList>
            <person name="Hillmann F."/>
            <person name="Forbes G."/>
            <person name="Novohradska S."/>
            <person name="Ferling I."/>
            <person name="Riege K."/>
            <person name="Groth M."/>
            <person name="Westermann M."/>
            <person name="Marz M."/>
            <person name="Spaller T."/>
            <person name="Winckler T."/>
            <person name="Schaap P."/>
            <person name="Glockner G."/>
        </authorList>
    </citation>
    <scope>NUCLEOTIDE SEQUENCE [LARGE SCALE GENOMIC DNA]</scope>
    <source>
        <strain evidence="2 3">Jena</strain>
    </source>
</reference>
<dbReference type="Proteomes" id="UP000241769">
    <property type="component" value="Unassembled WGS sequence"/>
</dbReference>
<evidence type="ECO:0000313" key="2">
    <source>
        <dbReference type="EMBL" id="PRP87720.1"/>
    </source>
</evidence>
<evidence type="ECO:0000313" key="3">
    <source>
        <dbReference type="Proteomes" id="UP000241769"/>
    </source>
</evidence>